<dbReference type="GO" id="GO:0051726">
    <property type="term" value="P:regulation of cell cycle"/>
    <property type="evidence" value="ECO:0007669"/>
    <property type="project" value="TreeGrafter"/>
</dbReference>
<dbReference type="GO" id="GO:0005634">
    <property type="term" value="C:nucleus"/>
    <property type="evidence" value="ECO:0007669"/>
    <property type="project" value="UniProtKB-SubCell"/>
</dbReference>
<dbReference type="PANTHER" id="PTHR22715">
    <property type="entry name" value="TRANSFORMING GROWTH FACTOR BETA REGULATED GENE 1"/>
    <property type="match status" value="1"/>
</dbReference>
<keyword evidence="4" id="KW-1185">Reference proteome</keyword>
<dbReference type="Pfam" id="PF05965">
    <property type="entry name" value="FYRC"/>
    <property type="match status" value="1"/>
</dbReference>
<dbReference type="PANTHER" id="PTHR22715:SF1">
    <property type="entry name" value="DNA BINDING PROTEIN"/>
    <property type="match status" value="1"/>
</dbReference>
<evidence type="ECO:0000313" key="3">
    <source>
        <dbReference type="EMBL" id="KAK7386641.1"/>
    </source>
</evidence>
<dbReference type="GO" id="GO:0140993">
    <property type="term" value="F:histone modifying activity"/>
    <property type="evidence" value="ECO:0007669"/>
    <property type="project" value="UniProtKB-ARBA"/>
</dbReference>
<evidence type="ECO:0000256" key="2">
    <source>
        <dbReference type="ARBA" id="ARBA00023242"/>
    </source>
</evidence>
<keyword evidence="2" id="KW-0539">Nucleus</keyword>
<comment type="subcellular location">
    <subcellularLocation>
        <location evidence="1">Nucleus</location>
    </subcellularLocation>
</comment>
<dbReference type="PROSITE" id="PS51543">
    <property type="entry name" value="FYRC"/>
    <property type="match status" value="1"/>
</dbReference>
<sequence length="312" mass="34944">MAKTRSAGKAAKVDLDDRTDGLEIISIGSLYKGAWDKKYWTTSRGKDRYPYPVGYQVVRAYNGTTYKMEICEGVNGPRFLISADDGSSSSGKTPDQAWEEFQKKGCLRIKIWHGKRLSSKMDGLELFGFKNQFIQRLLRELVTDVNGIAEQSLVSPNVSDRVTRTDQDDCCPNVGTYPDLLLCLGKPRVTGKRSRCELKNKKLHVQARPQSPEFTCSSEVHEVHNLIGVPVTLQSISSACKSNNCFSSKNELLLNPIEISDDKKVEAVPSKRSIGFLYSENCKSTELNENLSTEEPVSISLNLRYSIEHYSL</sequence>
<dbReference type="InterPro" id="IPR040092">
    <property type="entry name" value="TBRG1"/>
</dbReference>
<reference evidence="3 4" key="1">
    <citation type="submission" date="2024-01" db="EMBL/GenBank/DDBJ databases">
        <title>The genomes of 5 underutilized Papilionoideae crops provide insights into root nodulation and disease resistanc.</title>
        <authorList>
            <person name="Jiang F."/>
        </authorList>
    </citation>
    <scope>NUCLEOTIDE SEQUENCE [LARGE SCALE GENOMIC DNA]</scope>
    <source>
        <strain evidence="3">DUOXIRENSHENG_FW03</strain>
        <tissue evidence="3">Leaves</tissue>
    </source>
</reference>
<dbReference type="GO" id="GO:0048731">
    <property type="term" value="P:system development"/>
    <property type="evidence" value="ECO:0007669"/>
    <property type="project" value="UniProtKB-ARBA"/>
</dbReference>
<proteinExistence type="predicted"/>
<dbReference type="PROSITE" id="PS51542">
    <property type="entry name" value="FYRN"/>
    <property type="match status" value="1"/>
</dbReference>
<dbReference type="EMBL" id="JAYMYS010000007">
    <property type="protein sequence ID" value="KAK7386641.1"/>
    <property type="molecule type" value="Genomic_DNA"/>
</dbReference>
<name>A0AAN9XAG0_PSOTE</name>
<evidence type="ECO:0000256" key="1">
    <source>
        <dbReference type="ARBA" id="ARBA00004123"/>
    </source>
</evidence>
<evidence type="ECO:0000313" key="4">
    <source>
        <dbReference type="Proteomes" id="UP001386955"/>
    </source>
</evidence>
<dbReference type="InterPro" id="IPR003889">
    <property type="entry name" value="FYrich_C"/>
</dbReference>
<dbReference type="AlphaFoldDB" id="A0AAN9XAG0"/>
<protein>
    <submittedName>
        <fullName evidence="3">Uncharacterized protein</fullName>
    </submittedName>
</protein>
<accession>A0AAN9XAG0</accession>
<dbReference type="Gene3D" id="3.30.160.360">
    <property type="match status" value="1"/>
</dbReference>
<organism evidence="3 4">
    <name type="scientific">Psophocarpus tetragonolobus</name>
    <name type="common">Winged bean</name>
    <name type="synonym">Dolichos tetragonolobus</name>
    <dbReference type="NCBI Taxonomy" id="3891"/>
    <lineage>
        <taxon>Eukaryota</taxon>
        <taxon>Viridiplantae</taxon>
        <taxon>Streptophyta</taxon>
        <taxon>Embryophyta</taxon>
        <taxon>Tracheophyta</taxon>
        <taxon>Spermatophyta</taxon>
        <taxon>Magnoliopsida</taxon>
        <taxon>eudicotyledons</taxon>
        <taxon>Gunneridae</taxon>
        <taxon>Pentapetalae</taxon>
        <taxon>rosids</taxon>
        <taxon>fabids</taxon>
        <taxon>Fabales</taxon>
        <taxon>Fabaceae</taxon>
        <taxon>Papilionoideae</taxon>
        <taxon>50 kb inversion clade</taxon>
        <taxon>NPAAA clade</taxon>
        <taxon>indigoferoid/millettioid clade</taxon>
        <taxon>Phaseoleae</taxon>
        <taxon>Psophocarpus</taxon>
    </lineage>
</organism>
<dbReference type="InterPro" id="IPR003888">
    <property type="entry name" value="FYrich_N"/>
</dbReference>
<comment type="caution">
    <text evidence="3">The sequence shown here is derived from an EMBL/GenBank/DDBJ whole genome shotgun (WGS) entry which is preliminary data.</text>
</comment>
<dbReference type="Proteomes" id="UP001386955">
    <property type="component" value="Unassembled WGS sequence"/>
</dbReference>
<gene>
    <name evidence="3" type="ORF">VNO78_26975</name>
</gene>